<dbReference type="PANTHER" id="PTHR43459">
    <property type="entry name" value="ENOYL-COA HYDRATASE"/>
    <property type="match status" value="1"/>
</dbReference>
<dbReference type="Pfam" id="PF00378">
    <property type="entry name" value="ECH_1"/>
    <property type="match status" value="1"/>
</dbReference>
<dbReference type="InterPro" id="IPR014748">
    <property type="entry name" value="Enoyl-CoA_hydra_C"/>
</dbReference>
<gene>
    <name evidence="2" type="ORF">P0Y50_15935</name>
</gene>
<name>A0AAJ5X2R6_9CAUL</name>
<dbReference type="Gene3D" id="1.10.12.10">
    <property type="entry name" value="Lyase 2-enoyl-coa Hydratase, Chain A, domain 2"/>
    <property type="match status" value="1"/>
</dbReference>
<dbReference type="InterPro" id="IPR029045">
    <property type="entry name" value="ClpP/crotonase-like_dom_sf"/>
</dbReference>
<evidence type="ECO:0000256" key="1">
    <source>
        <dbReference type="ARBA" id="ARBA00005254"/>
    </source>
</evidence>
<dbReference type="EMBL" id="CP119326">
    <property type="protein sequence ID" value="WEK40003.1"/>
    <property type="molecule type" value="Genomic_DNA"/>
</dbReference>
<dbReference type="GO" id="GO:0003824">
    <property type="term" value="F:catalytic activity"/>
    <property type="evidence" value="ECO:0007669"/>
    <property type="project" value="UniProtKB-ARBA"/>
</dbReference>
<comment type="similarity">
    <text evidence="1">Belongs to the enoyl-CoA hydratase/isomerase family.</text>
</comment>
<sequence>MTTTGMSLEWRDQIAILRMDDPSTLNAVTLGSIEAFGDLLDEVAAKARAMILTGAGRAFCSGANIGMGMEGRMDGADYDAGETLDSHINPLMTRLRNMPLPWVSAVNGAAAGVGASLALAGDMIVAGESAFFLQAFSRIGLAPDGGSSHLLVRTIGRARASELMLLGERLSAAKALEWGLINRVVPDAELAEAALALAQRLAKGAYSQRLIRQLAWSAVDADWETALAQERAAQRTAGQSADHREGVRAFMEKRAAAFTGA</sequence>
<accession>A0AAJ5X2R6</accession>
<dbReference type="SUPFAM" id="SSF52096">
    <property type="entry name" value="ClpP/crotonase"/>
    <property type="match status" value="1"/>
</dbReference>
<reference evidence="2" key="1">
    <citation type="submission" date="2023-03" db="EMBL/GenBank/DDBJ databases">
        <title>Andean soil-derived lignocellulolytic bacterial consortium as a source of novel taxa and putative plastic-active enzymes.</title>
        <authorList>
            <person name="Diaz-Garcia L."/>
            <person name="Chuvochina M."/>
            <person name="Feuerriegel G."/>
            <person name="Bunk B."/>
            <person name="Sproer C."/>
            <person name="Streit W.R."/>
            <person name="Rodriguez L.M."/>
            <person name="Overmann J."/>
            <person name="Jimenez D.J."/>
        </authorList>
    </citation>
    <scope>NUCLEOTIDE SEQUENCE</scope>
    <source>
        <strain evidence="2">MAG 833</strain>
    </source>
</reference>
<evidence type="ECO:0000313" key="3">
    <source>
        <dbReference type="Proteomes" id="UP001213664"/>
    </source>
</evidence>
<dbReference type="InterPro" id="IPR001753">
    <property type="entry name" value="Enoyl-CoA_hydra/iso"/>
</dbReference>
<dbReference type="AlphaFoldDB" id="A0AAJ5X2R6"/>
<protein>
    <submittedName>
        <fullName evidence="2">Enoyl-CoA hydratase-related protein</fullName>
    </submittedName>
</protein>
<dbReference type="Proteomes" id="UP001213664">
    <property type="component" value="Chromosome"/>
</dbReference>
<dbReference type="CDD" id="cd06558">
    <property type="entry name" value="crotonase-like"/>
    <property type="match status" value="1"/>
</dbReference>
<dbReference type="PANTHER" id="PTHR43459:SF1">
    <property type="entry name" value="EG:BACN32G11.4 PROTEIN"/>
    <property type="match status" value="1"/>
</dbReference>
<dbReference type="Gene3D" id="3.90.226.10">
    <property type="entry name" value="2-enoyl-CoA Hydratase, Chain A, domain 1"/>
    <property type="match status" value="1"/>
</dbReference>
<organism evidence="2 3">
    <name type="scientific">Candidatus Brevundimonas colombiensis</name>
    <dbReference type="NCBI Taxonomy" id="3121376"/>
    <lineage>
        <taxon>Bacteria</taxon>
        <taxon>Pseudomonadati</taxon>
        <taxon>Pseudomonadota</taxon>
        <taxon>Alphaproteobacteria</taxon>
        <taxon>Caulobacterales</taxon>
        <taxon>Caulobacteraceae</taxon>
        <taxon>Brevundimonas</taxon>
    </lineage>
</organism>
<evidence type="ECO:0000313" key="2">
    <source>
        <dbReference type="EMBL" id="WEK40003.1"/>
    </source>
</evidence>
<proteinExistence type="inferred from homology"/>